<dbReference type="EMBL" id="JACBZT010000001">
    <property type="protein sequence ID" value="NYJ03939.1"/>
    <property type="molecule type" value="Genomic_DNA"/>
</dbReference>
<dbReference type="GO" id="GO:0004497">
    <property type="term" value="F:monooxygenase activity"/>
    <property type="evidence" value="ECO:0007669"/>
    <property type="project" value="UniProtKB-KW"/>
</dbReference>
<comment type="caution">
    <text evidence="1">The sequence shown here is derived from an EMBL/GenBank/DDBJ whole genome shotgun (WGS) entry which is preliminary data.</text>
</comment>
<evidence type="ECO:0000313" key="2">
    <source>
        <dbReference type="Proteomes" id="UP000541969"/>
    </source>
</evidence>
<dbReference type="Proteomes" id="UP000541969">
    <property type="component" value="Unassembled WGS sequence"/>
</dbReference>
<dbReference type="Gene3D" id="3.30.70.100">
    <property type="match status" value="1"/>
</dbReference>
<keyword evidence="2" id="KW-1185">Reference proteome</keyword>
<keyword evidence="1" id="KW-0560">Oxidoreductase</keyword>
<organism evidence="1 2">
    <name type="scientific">Petropleomorpha daqingensis</name>
    <dbReference type="NCBI Taxonomy" id="2026353"/>
    <lineage>
        <taxon>Bacteria</taxon>
        <taxon>Bacillati</taxon>
        <taxon>Actinomycetota</taxon>
        <taxon>Actinomycetes</taxon>
        <taxon>Geodermatophilales</taxon>
        <taxon>Geodermatophilaceae</taxon>
        <taxon>Petropleomorpha</taxon>
    </lineage>
</organism>
<dbReference type="RefSeq" id="WP_179714720.1">
    <property type="nucleotide sequence ID" value="NZ_JACBZT010000001.1"/>
</dbReference>
<name>A0A853C9T5_9ACTN</name>
<accession>A0A853C9T5</accession>
<gene>
    <name evidence="1" type="ORF">GGQ55_000217</name>
</gene>
<protein>
    <submittedName>
        <fullName evidence="1">Heme-degrading monooxygenase HmoA</fullName>
    </submittedName>
</protein>
<sequence length="207" mass="22478">MHVRSTTVMGDPASIEDGVEFLRNKVMQTLQTTEGCLGLSMLADRETGRCIASTAWESAEAMKATEHQLQASRSSFALAVGGDHPEVQAWEIALVHREHPAGDGAGAQVAWARIQPNHIDDLVAAYRENLMPKLSGLPGFCSLSFMVDRRNGKTVSVTCFETAEALSRVRKEARSMRQQFAQAMGAQIVDVAEMELALAHLGVPETV</sequence>
<proteinExistence type="predicted"/>
<dbReference type="AlphaFoldDB" id="A0A853C9T5"/>
<dbReference type="SUPFAM" id="SSF54909">
    <property type="entry name" value="Dimeric alpha+beta barrel"/>
    <property type="match status" value="2"/>
</dbReference>
<keyword evidence="1" id="KW-0503">Monooxygenase</keyword>
<reference evidence="1 2" key="1">
    <citation type="submission" date="2020-07" db="EMBL/GenBank/DDBJ databases">
        <title>Sequencing the genomes of 1000 actinobacteria strains.</title>
        <authorList>
            <person name="Klenk H.-P."/>
        </authorList>
    </citation>
    <scope>NUCLEOTIDE SEQUENCE [LARGE SCALE GENOMIC DNA]</scope>
    <source>
        <strain evidence="1 2">DSM 104001</strain>
    </source>
</reference>
<dbReference type="InterPro" id="IPR011008">
    <property type="entry name" value="Dimeric_a/b-barrel"/>
</dbReference>
<evidence type="ECO:0000313" key="1">
    <source>
        <dbReference type="EMBL" id="NYJ03939.1"/>
    </source>
</evidence>